<protein>
    <submittedName>
        <fullName evidence="5">MBL fold metallo-hydrolase</fullName>
    </submittedName>
</protein>
<feature type="domain" description="Metallo-beta-lactamase" evidence="4">
    <location>
        <begin position="11"/>
        <end position="214"/>
    </location>
</feature>
<dbReference type="PANTHER" id="PTHR47619:SF1">
    <property type="entry name" value="EXODEOXYRIBONUCLEASE WALJ"/>
    <property type="match status" value="1"/>
</dbReference>
<dbReference type="RefSeq" id="WP_302880888.1">
    <property type="nucleotide sequence ID" value="NZ_JAUMKJ010000044.1"/>
</dbReference>
<evidence type="ECO:0000256" key="3">
    <source>
        <dbReference type="ARBA" id="ARBA00048505"/>
    </source>
</evidence>
<keyword evidence="6" id="KW-1185">Reference proteome</keyword>
<sequence length="249" mass="27320">MKVTILASGSTGNCIHIQSANAGVLIDAGVPKTKIEKRMNEHGINPVTDVQAIFITHAHGDHIKGLPLAAKYQIPIYATDGEWKCIAEPDEKDGFVCPGKTCYCNSEGFSVTAFKVHHDAYEPVGYTVTDGEQKVSICLDTGKVDVEMIEAMRGSNIYIIESNHDVDMLEQNEKYPGSVKARILSEIGHLSNDQTADALRRMVKGTGERIFLTHLSSNNNMPALAEGTVRRALRQKGFEAGRHYHLEVV</sequence>
<dbReference type="InterPro" id="IPR001279">
    <property type="entry name" value="Metallo-B-lactamas"/>
</dbReference>
<comment type="function">
    <text evidence="2">Counteracts the endogenous Pycsar antiviral defense system. Phosphodiesterase that enables metal-dependent hydrolysis of host cyclic nucleotide Pycsar defense signals such as cCMP and cUMP.</text>
</comment>
<dbReference type="InterPro" id="IPR036866">
    <property type="entry name" value="RibonucZ/Hydroxyglut_hydro"/>
</dbReference>
<comment type="catalytic activity">
    <reaction evidence="1">
        <text>3',5'-cyclic CMP + H2O = CMP + H(+)</text>
        <dbReference type="Rhea" id="RHEA:72675"/>
        <dbReference type="ChEBI" id="CHEBI:15377"/>
        <dbReference type="ChEBI" id="CHEBI:15378"/>
        <dbReference type="ChEBI" id="CHEBI:58003"/>
        <dbReference type="ChEBI" id="CHEBI:60377"/>
    </reaction>
    <physiologicalReaction direction="left-to-right" evidence="1">
        <dbReference type="Rhea" id="RHEA:72676"/>
    </physiologicalReaction>
</comment>
<dbReference type="Gene3D" id="3.60.15.10">
    <property type="entry name" value="Ribonuclease Z/Hydroxyacylglutathione hydrolase-like"/>
    <property type="match status" value="1"/>
</dbReference>
<comment type="caution">
    <text evidence="5">The sequence shown here is derived from an EMBL/GenBank/DDBJ whole genome shotgun (WGS) entry which is preliminary data.</text>
</comment>
<dbReference type="Proteomes" id="UP001168883">
    <property type="component" value="Unassembled WGS sequence"/>
</dbReference>
<accession>A0ABT8VI62</accession>
<evidence type="ECO:0000313" key="6">
    <source>
        <dbReference type="Proteomes" id="UP001168883"/>
    </source>
</evidence>
<dbReference type="Pfam" id="PF12706">
    <property type="entry name" value="Lactamase_B_2"/>
    <property type="match status" value="1"/>
</dbReference>
<dbReference type="SUPFAM" id="SSF56281">
    <property type="entry name" value="Metallo-hydrolase/oxidoreductase"/>
    <property type="match status" value="1"/>
</dbReference>
<reference evidence="5" key="1">
    <citation type="submission" date="2023-07" db="EMBL/GenBank/DDBJ databases">
        <authorList>
            <person name="Aktuganov G."/>
            <person name="Boyko T."/>
            <person name="Delegan Y."/>
            <person name="Galimzianova N."/>
            <person name="Gilvanova E."/>
            <person name="Korobov V."/>
            <person name="Kuzmina L."/>
            <person name="Melentiev A."/>
            <person name="Milman P."/>
            <person name="Ryabova A."/>
            <person name="Stupak E."/>
            <person name="Yasakov T."/>
            <person name="Zharikova N."/>
            <person name="Zhurenko E."/>
        </authorList>
    </citation>
    <scope>NUCLEOTIDE SEQUENCE</scope>
    <source>
        <strain evidence="5">IB-739</strain>
    </source>
</reference>
<evidence type="ECO:0000256" key="2">
    <source>
        <dbReference type="ARBA" id="ARBA00034301"/>
    </source>
</evidence>
<gene>
    <name evidence="5" type="ORF">Q3C12_27065</name>
</gene>
<proteinExistence type="predicted"/>
<evidence type="ECO:0000256" key="1">
    <source>
        <dbReference type="ARBA" id="ARBA00034221"/>
    </source>
</evidence>
<dbReference type="PANTHER" id="PTHR47619">
    <property type="entry name" value="METALLO-HYDROLASE YYCJ-RELATED"/>
    <property type="match status" value="1"/>
</dbReference>
<dbReference type="SMART" id="SM00849">
    <property type="entry name" value="Lactamase_B"/>
    <property type="match status" value="1"/>
</dbReference>
<name>A0ABT8VI62_9BACL</name>
<organism evidence="5 6">
    <name type="scientific">Paenibacillus ehimensis</name>
    <dbReference type="NCBI Taxonomy" id="79264"/>
    <lineage>
        <taxon>Bacteria</taxon>
        <taxon>Bacillati</taxon>
        <taxon>Bacillota</taxon>
        <taxon>Bacilli</taxon>
        <taxon>Bacillales</taxon>
        <taxon>Paenibacillaceae</taxon>
        <taxon>Paenibacillus</taxon>
    </lineage>
</organism>
<dbReference type="EMBL" id="JAUMKJ010000044">
    <property type="protein sequence ID" value="MDO3680677.1"/>
    <property type="molecule type" value="Genomic_DNA"/>
</dbReference>
<comment type="catalytic activity">
    <reaction evidence="3">
        <text>3',5'-cyclic UMP + H2O = UMP + H(+)</text>
        <dbReference type="Rhea" id="RHEA:70575"/>
        <dbReference type="ChEBI" id="CHEBI:15377"/>
        <dbReference type="ChEBI" id="CHEBI:15378"/>
        <dbReference type="ChEBI" id="CHEBI:57865"/>
        <dbReference type="ChEBI" id="CHEBI:184387"/>
    </reaction>
    <physiologicalReaction direction="left-to-right" evidence="3">
        <dbReference type="Rhea" id="RHEA:70576"/>
    </physiologicalReaction>
</comment>
<evidence type="ECO:0000259" key="4">
    <source>
        <dbReference type="SMART" id="SM00849"/>
    </source>
</evidence>
<dbReference type="InterPro" id="IPR052533">
    <property type="entry name" value="WalJ/YycJ-like"/>
</dbReference>
<evidence type="ECO:0000313" key="5">
    <source>
        <dbReference type="EMBL" id="MDO3680677.1"/>
    </source>
</evidence>